<evidence type="ECO:0000256" key="1">
    <source>
        <dbReference type="SAM" id="Phobius"/>
    </source>
</evidence>
<reference evidence="2 3" key="1">
    <citation type="journal article" date="2016" name="Nat. Commun.">
        <title>Thousands of microbial genomes shed light on interconnected biogeochemical processes in an aquifer system.</title>
        <authorList>
            <person name="Anantharaman K."/>
            <person name="Brown C.T."/>
            <person name="Hug L.A."/>
            <person name="Sharon I."/>
            <person name="Castelle C.J."/>
            <person name="Probst A.J."/>
            <person name="Thomas B.C."/>
            <person name="Singh A."/>
            <person name="Wilkins M.J."/>
            <person name="Karaoz U."/>
            <person name="Brodie E.L."/>
            <person name="Williams K.H."/>
            <person name="Hubbard S.S."/>
            <person name="Banfield J.F."/>
        </authorList>
    </citation>
    <scope>NUCLEOTIDE SEQUENCE [LARGE SCALE GENOMIC DNA]</scope>
</reference>
<keyword evidence="1" id="KW-0472">Membrane</keyword>
<sequence length="426" mass="49332">MIFLALLLPFMLGYSLILFLCKKEEINLLESAAISFVLGSGFLTVLMTLFIALKIPLERSLIIIFLLIFIIISMLLNRKRLFFNFRLGWPKDWIFWVLIALVTLQVFFVFSESMLKPVYTWDAAGNWIQRAKIIFYERLPVNFFGNDYPLHVPLFSAWFSIVGGGWDDQVYKITYPLYFLCMLASFYFVLRRNKKPAHSIFFVFFLATLPLLAYHATISYADFTMAVFYYFTAACLYVGLLPLSLLFAGLMALVKTEGAFYLTGYLLVLGYYFWKKKKKKKDFFGSLGVLFAIILPWVLCRIIYRPPSGNKIIPDVPYTLDVIAGRFGFILQTFYNKLLFEGNWNLAWFALLIVSLIFIRRIFGTDLKYLYLLLFSAVLSIFMVFLFTEMYVWLSGASVTFNRTALHFVPIVVLCVGLAVETEKTP</sequence>
<organism evidence="2 3">
    <name type="scientific">candidate division WOR-1 bacterium RIFOXYC2_FULL_46_14</name>
    <dbReference type="NCBI Taxonomy" id="1802587"/>
    <lineage>
        <taxon>Bacteria</taxon>
        <taxon>Bacillati</taxon>
        <taxon>Saganbacteria</taxon>
    </lineage>
</organism>
<feature type="transmembrane region" description="Helical" evidence="1">
    <location>
        <begin position="196"/>
        <end position="215"/>
    </location>
</feature>
<feature type="transmembrane region" description="Helical" evidence="1">
    <location>
        <begin position="173"/>
        <end position="190"/>
    </location>
</feature>
<dbReference type="AlphaFoldDB" id="A0A1F4U3I7"/>
<accession>A0A1F4U3I7</accession>
<protein>
    <recommendedName>
        <fullName evidence="4">Glycosyltransferase RgtA/B/C/D-like domain-containing protein</fullName>
    </recommendedName>
</protein>
<feature type="transmembrane region" description="Helical" evidence="1">
    <location>
        <begin position="370"/>
        <end position="394"/>
    </location>
</feature>
<keyword evidence="1" id="KW-0812">Transmembrane</keyword>
<gene>
    <name evidence="2" type="ORF">A2438_08290</name>
</gene>
<feature type="transmembrane region" description="Helical" evidence="1">
    <location>
        <begin position="400"/>
        <end position="420"/>
    </location>
</feature>
<feature type="transmembrane region" description="Helical" evidence="1">
    <location>
        <begin position="227"/>
        <end position="252"/>
    </location>
</feature>
<feature type="transmembrane region" description="Helical" evidence="1">
    <location>
        <begin position="6"/>
        <end position="21"/>
    </location>
</feature>
<dbReference type="EMBL" id="MEUJ01000008">
    <property type="protein sequence ID" value="OGC39538.1"/>
    <property type="molecule type" value="Genomic_DNA"/>
</dbReference>
<name>A0A1F4U3I7_UNCSA</name>
<dbReference type="Proteomes" id="UP000179242">
    <property type="component" value="Unassembled WGS sequence"/>
</dbReference>
<proteinExistence type="predicted"/>
<feature type="transmembrane region" description="Helical" evidence="1">
    <location>
        <begin position="283"/>
        <end position="304"/>
    </location>
</feature>
<feature type="transmembrane region" description="Helical" evidence="1">
    <location>
        <begin position="258"/>
        <end position="274"/>
    </location>
</feature>
<keyword evidence="1" id="KW-1133">Transmembrane helix</keyword>
<evidence type="ECO:0000313" key="3">
    <source>
        <dbReference type="Proteomes" id="UP000179242"/>
    </source>
</evidence>
<feature type="transmembrane region" description="Helical" evidence="1">
    <location>
        <begin position="33"/>
        <end position="53"/>
    </location>
</feature>
<feature type="transmembrane region" description="Helical" evidence="1">
    <location>
        <begin position="346"/>
        <end position="363"/>
    </location>
</feature>
<feature type="transmembrane region" description="Helical" evidence="1">
    <location>
        <begin position="93"/>
        <end position="111"/>
    </location>
</feature>
<evidence type="ECO:0008006" key="4">
    <source>
        <dbReference type="Google" id="ProtNLM"/>
    </source>
</evidence>
<evidence type="ECO:0000313" key="2">
    <source>
        <dbReference type="EMBL" id="OGC39538.1"/>
    </source>
</evidence>
<comment type="caution">
    <text evidence="2">The sequence shown here is derived from an EMBL/GenBank/DDBJ whole genome shotgun (WGS) entry which is preliminary data.</text>
</comment>
<feature type="transmembrane region" description="Helical" evidence="1">
    <location>
        <begin position="59"/>
        <end position="77"/>
    </location>
</feature>